<keyword evidence="1" id="KW-1133">Transmembrane helix</keyword>
<keyword evidence="3" id="KW-1185">Reference proteome</keyword>
<comment type="caution">
    <text evidence="2">The sequence shown here is derived from an EMBL/GenBank/DDBJ whole genome shotgun (WGS) entry which is preliminary data.</text>
</comment>
<reference evidence="2 3" key="1">
    <citation type="submission" date="2019-02" db="EMBL/GenBank/DDBJ databases">
        <title>Sequencing the genomes of 1000 actinobacteria strains.</title>
        <authorList>
            <person name="Klenk H.-P."/>
        </authorList>
    </citation>
    <scope>NUCLEOTIDE SEQUENCE [LARGE SCALE GENOMIC DNA]</scope>
    <source>
        <strain evidence="2 3">DSM 45779</strain>
    </source>
</reference>
<dbReference type="AlphaFoldDB" id="A0A4Q7V0G4"/>
<dbReference type="EMBL" id="SHKL01000001">
    <property type="protein sequence ID" value="RZT86063.1"/>
    <property type="molecule type" value="Genomic_DNA"/>
</dbReference>
<evidence type="ECO:0000313" key="3">
    <source>
        <dbReference type="Proteomes" id="UP000291591"/>
    </source>
</evidence>
<gene>
    <name evidence="2" type="ORF">EV383_2951</name>
</gene>
<proteinExistence type="predicted"/>
<sequence length="115" mass="12010">MWSSSDAASPSFPMIEPVWVSTAEAPPGAELFGAGLGVLALLPVLAWFGLRRSGGGRVAIWVAVVFRMISSLLPMLGLGEMPVWMAVVTVVLLAAAVVAVVMVRPAQGRREPALA</sequence>
<feature type="transmembrane region" description="Helical" evidence="1">
    <location>
        <begin position="31"/>
        <end position="50"/>
    </location>
</feature>
<accession>A0A4Q7V0G4</accession>
<name>A0A4Q7V0G4_PSEST</name>
<keyword evidence="1" id="KW-0812">Transmembrane</keyword>
<protein>
    <submittedName>
        <fullName evidence="2">Uncharacterized protein</fullName>
    </submittedName>
</protein>
<organism evidence="2 3">
    <name type="scientific">Pseudonocardia sediminis</name>
    <dbReference type="NCBI Taxonomy" id="1397368"/>
    <lineage>
        <taxon>Bacteria</taxon>
        <taxon>Bacillati</taxon>
        <taxon>Actinomycetota</taxon>
        <taxon>Actinomycetes</taxon>
        <taxon>Pseudonocardiales</taxon>
        <taxon>Pseudonocardiaceae</taxon>
        <taxon>Pseudonocardia</taxon>
    </lineage>
</organism>
<keyword evidence="1" id="KW-0472">Membrane</keyword>
<evidence type="ECO:0000256" key="1">
    <source>
        <dbReference type="SAM" id="Phobius"/>
    </source>
</evidence>
<feature type="transmembrane region" description="Helical" evidence="1">
    <location>
        <begin position="83"/>
        <end position="103"/>
    </location>
</feature>
<evidence type="ECO:0000313" key="2">
    <source>
        <dbReference type="EMBL" id="RZT86063.1"/>
    </source>
</evidence>
<dbReference type="Proteomes" id="UP000291591">
    <property type="component" value="Unassembled WGS sequence"/>
</dbReference>
<feature type="transmembrane region" description="Helical" evidence="1">
    <location>
        <begin position="57"/>
        <end position="77"/>
    </location>
</feature>